<protein>
    <recommendedName>
        <fullName evidence="1">DUF7511 domain-containing protein</fullName>
    </recommendedName>
</protein>
<comment type="caution">
    <text evidence="2">The sequence shown here is derived from an EMBL/GenBank/DDBJ whole genome shotgun (WGS) entry which is preliminary data.</text>
</comment>
<proteinExistence type="predicted"/>
<organism evidence="2 3">
    <name type="scientific">Natronomonas salsuginis</name>
    <dbReference type="NCBI Taxonomy" id="2217661"/>
    <lineage>
        <taxon>Archaea</taxon>
        <taxon>Methanobacteriati</taxon>
        <taxon>Methanobacteriota</taxon>
        <taxon>Stenosarchaea group</taxon>
        <taxon>Halobacteria</taxon>
        <taxon>Halobacteriales</taxon>
        <taxon>Natronomonadaceae</taxon>
        <taxon>Natronomonas</taxon>
    </lineage>
</organism>
<keyword evidence="3" id="KW-1185">Reference proteome</keyword>
<accession>A0A4U5JAH6</accession>
<dbReference type="Pfam" id="PF24351">
    <property type="entry name" value="DUF7511"/>
    <property type="match status" value="1"/>
</dbReference>
<dbReference type="Proteomes" id="UP000308037">
    <property type="component" value="Unassembled WGS sequence"/>
</dbReference>
<dbReference type="OrthoDB" id="186853at2157"/>
<dbReference type="AlphaFoldDB" id="A0A4U5JAH6"/>
<dbReference type="RefSeq" id="WP_137276910.1">
    <property type="nucleotide sequence ID" value="NZ_QKNX01000004.1"/>
</dbReference>
<name>A0A4U5JAH6_9EURY</name>
<dbReference type="EMBL" id="QKNX01000004">
    <property type="protein sequence ID" value="TKR25271.1"/>
    <property type="molecule type" value="Genomic_DNA"/>
</dbReference>
<evidence type="ECO:0000313" key="3">
    <source>
        <dbReference type="Proteomes" id="UP000308037"/>
    </source>
</evidence>
<sequence>MIPTGEPSERGQLIRATIVEYDDKVDECTLHPVAPDDDKRITEWITAQQGSYSSLDAWR</sequence>
<dbReference type="InterPro" id="IPR055933">
    <property type="entry name" value="DUF7511"/>
</dbReference>
<gene>
    <name evidence="2" type="ORF">DM868_10925</name>
</gene>
<evidence type="ECO:0000313" key="2">
    <source>
        <dbReference type="EMBL" id="TKR25271.1"/>
    </source>
</evidence>
<reference evidence="2 3" key="1">
    <citation type="submission" date="2019-04" db="EMBL/GenBank/DDBJ databases">
        <title>Natronomonas sp. F20-122 a newhaloarchaeon isolated from a saline saltern of Isla Bacuta, Huelva, Spain.</title>
        <authorList>
            <person name="Duran-Viseras A."/>
            <person name="Sanchez-Porro C."/>
            <person name="Ventosa A."/>
        </authorList>
    </citation>
    <scope>NUCLEOTIDE SEQUENCE [LARGE SCALE GENOMIC DNA]</scope>
    <source>
        <strain evidence="2 3">F20-122</strain>
    </source>
</reference>
<feature type="domain" description="DUF7511" evidence="1">
    <location>
        <begin position="14"/>
        <end position="59"/>
    </location>
</feature>
<evidence type="ECO:0000259" key="1">
    <source>
        <dbReference type="Pfam" id="PF24351"/>
    </source>
</evidence>